<dbReference type="AlphaFoldDB" id="A0A158F4T2"/>
<evidence type="ECO:0000313" key="2">
    <source>
        <dbReference type="Proteomes" id="UP000054740"/>
    </source>
</evidence>
<dbReference type="RefSeq" id="WP_053567240.1">
    <property type="nucleotide sequence ID" value="NZ_FCNY02000001.1"/>
</dbReference>
<gene>
    <name evidence="1" type="ORF">AWB70_00524</name>
</gene>
<sequence>MIRARKLTLKELIGLIGDPAINLPGLQPTAAKQRWDVALICGAGDYTASRFSKTVKDFVDSAEKKSNYLVMVRALFHAVQVDHYQKTLKEDTPVNVKVAHDFKFQSKTVNLWEIKYQNKDRIYFYPVSSGDIKIIFLLMAYHKKDQNTPNEVKTPCTREIKELITGLAEIKFI</sequence>
<dbReference type="EMBL" id="FCNY02000001">
    <property type="protein sequence ID" value="SAL14369.1"/>
    <property type="molecule type" value="Genomic_DNA"/>
</dbReference>
<name>A0A158F4T2_CABCO</name>
<proteinExistence type="predicted"/>
<keyword evidence="2" id="KW-1185">Reference proteome</keyword>
<dbReference type="Proteomes" id="UP000054740">
    <property type="component" value="Unassembled WGS sequence"/>
</dbReference>
<evidence type="ECO:0000313" key="1">
    <source>
        <dbReference type="EMBL" id="SAL14369.1"/>
    </source>
</evidence>
<organism evidence="1 2">
    <name type="scientific">Caballeronia cordobensis</name>
    <name type="common">Burkholderia cordobensis</name>
    <dbReference type="NCBI Taxonomy" id="1353886"/>
    <lineage>
        <taxon>Bacteria</taxon>
        <taxon>Pseudomonadati</taxon>
        <taxon>Pseudomonadota</taxon>
        <taxon>Betaproteobacteria</taxon>
        <taxon>Burkholderiales</taxon>
        <taxon>Burkholderiaceae</taxon>
        <taxon>Caballeronia</taxon>
    </lineage>
</organism>
<accession>A0A158F4T2</accession>
<reference evidence="2" key="1">
    <citation type="submission" date="2016-01" db="EMBL/GenBank/DDBJ databases">
        <authorList>
            <person name="Peeters C."/>
        </authorList>
    </citation>
    <scope>NUCLEOTIDE SEQUENCE [LARGE SCALE GENOMIC DNA]</scope>
</reference>
<protein>
    <submittedName>
        <fullName evidence="1">Uncharacterized protein</fullName>
    </submittedName>
</protein>